<dbReference type="Gene3D" id="2.30.170.40">
    <property type="entry name" value="Ribosomal protein L28/L24"/>
    <property type="match status" value="1"/>
</dbReference>
<comment type="function">
    <text evidence="5">Component of the mitochondrial ribosome (mitoribosome), a dedicated translation machinery responsible for the synthesis of mitochondrial genome-encoded proteins, including at least some of the essential transmembrane subunits of the mitochondrial respiratory chain. The mitoribosomes are attached to the mitochondrial inner membrane and translation products are cotranslationally integrated into the membrane.</text>
</comment>
<accession>A0A1V8TNC1</accession>
<dbReference type="InParanoid" id="A0A1V8TNC1"/>
<evidence type="ECO:0000313" key="6">
    <source>
        <dbReference type="EMBL" id="OQO12856.1"/>
    </source>
</evidence>
<reference evidence="7" key="1">
    <citation type="submission" date="2017-03" db="EMBL/GenBank/DDBJ databases">
        <title>Genomes of endolithic fungi from Antarctica.</title>
        <authorList>
            <person name="Coleine C."/>
            <person name="Masonjones S."/>
            <person name="Stajich J.E."/>
        </authorList>
    </citation>
    <scope>NUCLEOTIDE SEQUENCE [LARGE SCALE GENOMIC DNA]</scope>
    <source>
        <strain evidence="7">CCFEE 5527</strain>
    </source>
</reference>
<keyword evidence="2" id="KW-0689">Ribosomal protein</keyword>
<evidence type="ECO:0000256" key="1">
    <source>
        <dbReference type="ARBA" id="ARBA00008760"/>
    </source>
</evidence>
<proteinExistence type="inferred from homology"/>
<dbReference type="InterPro" id="IPR026569">
    <property type="entry name" value="Ribosomal_bL28"/>
</dbReference>
<dbReference type="InterPro" id="IPR037147">
    <property type="entry name" value="Ribosomal_bL28_sf"/>
</dbReference>
<evidence type="ECO:0000256" key="5">
    <source>
        <dbReference type="ARBA" id="ARBA00037226"/>
    </source>
</evidence>
<dbReference type="HAMAP" id="MF_00373">
    <property type="entry name" value="Ribosomal_bL28"/>
    <property type="match status" value="1"/>
</dbReference>
<comment type="caution">
    <text evidence="6">The sequence shown here is derived from an EMBL/GenBank/DDBJ whole genome shotgun (WGS) entry which is preliminary data.</text>
</comment>
<protein>
    <recommendedName>
        <fullName evidence="4">Large ribosomal subunit protein bL28m</fullName>
    </recommendedName>
</protein>
<keyword evidence="7" id="KW-1185">Reference proteome</keyword>
<evidence type="ECO:0000256" key="4">
    <source>
        <dbReference type="ARBA" id="ARBA00035269"/>
    </source>
</evidence>
<dbReference type="PANTHER" id="PTHR13528">
    <property type="entry name" value="39S RIBOSOMAL PROTEIN L28, MITOCHONDRIAL"/>
    <property type="match status" value="1"/>
</dbReference>
<dbReference type="FunFam" id="2.30.170.40:FF:000003">
    <property type="entry name" value="54S ribosomal protein L24"/>
    <property type="match status" value="1"/>
</dbReference>
<evidence type="ECO:0000256" key="3">
    <source>
        <dbReference type="ARBA" id="ARBA00023274"/>
    </source>
</evidence>
<evidence type="ECO:0000313" key="7">
    <source>
        <dbReference type="Proteomes" id="UP000192596"/>
    </source>
</evidence>
<sequence length="377" mass="42380">MATLLRRPSTLHALPSGCRALSTTLPRCASLQWQSNPPESLAATVPAYPYGSPQWYKQSRSGLYGGQQIQFGNNVSGRFETKTRRKWRPNIRVKKLYSRALGRTVQVRVSTRVLKTIDKLGGLDEYLLGEKEARIRELGESGWWLRWAVMQTGAVRERFRKEREVLGLPARDDADEAVIEIDAEEALATAAEDAVEELAPDDAETEAVATDDAFQIETSPELPPLRFRVGPRQHIMLTPTGWRRSLPARTDPKSSPAYLRRLRNSTQAAIPMEVLNASLAAATVEDSVLVAPREVDIEDAEAVEEAETLENVEDQVPAFRTISRKLTLQERVRVRKEALSEIMRDQIGVVEAQRAETRILARQLRRQQTMDEKAAMS</sequence>
<dbReference type="OrthoDB" id="361870at2759"/>
<dbReference type="STRING" id="1507870.A0A1V8TNC1"/>
<dbReference type="GO" id="GO:0005762">
    <property type="term" value="C:mitochondrial large ribosomal subunit"/>
    <property type="evidence" value="ECO:0007669"/>
    <property type="project" value="TreeGrafter"/>
</dbReference>
<dbReference type="Pfam" id="PF00830">
    <property type="entry name" value="Ribosomal_L28"/>
    <property type="match status" value="1"/>
</dbReference>
<keyword evidence="3" id="KW-0687">Ribonucleoprotein</keyword>
<dbReference type="SUPFAM" id="SSF143800">
    <property type="entry name" value="L28p-like"/>
    <property type="match status" value="1"/>
</dbReference>
<dbReference type="PANTHER" id="PTHR13528:SF2">
    <property type="entry name" value="LARGE RIBOSOMAL SUBUNIT PROTEIN BL28M"/>
    <property type="match status" value="1"/>
</dbReference>
<dbReference type="InterPro" id="IPR034704">
    <property type="entry name" value="Ribosomal_bL28/bL31-like_sf"/>
</dbReference>
<dbReference type="GO" id="GO:0003735">
    <property type="term" value="F:structural constituent of ribosome"/>
    <property type="evidence" value="ECO:0007669"/>
    <property type="project" value="InterPro"/>
</dbReference>
<organism evidence="6 7">
    <name type="scientific">Cryoendolithus antarcticus</name>
    <dbReference type="NCBI Taxonomy" id="1507870"/>
    <lineage>
        <taxon>Eukaryota</taxon>
        <taxon>Fungi</taxon>
        <taxon>Dikarya</taxon>
        <taxon>Ascomycota</taxon>
        <taxon>Pezizomycotina</taxon>
        <taxon>Dothideomycetes</taxon>
        <taxon>Dothideomycetidae</taxon>
        <taxon>Cladosporiales</taxon>
        <taxon>Cladosporiaceae</taxon>
        <taxon>Cryoendolithus</taxon>
    </lineage>
</organism>
<comment type="similarity">
    <text evidence="1">Belongs to the bacterial ribosomal protein bL28 family.</text>
</comment>
<name>A0A1V8TNC1_9PEZI</name>
<dbReference type="Proteomes" id="UP000192596">
    <property type="component" value="Unassembled WGS sequence"/>
</dbReference>
<dbReference type="AlphaFoldDB" id="A0A1V8TNC1"/>
<dbReference type="EMBL" id="NAJO01000004">
    <property type="protein sequence ID" value="OQO12856.1"/>
    <property type="molecule type" value="Genomic_DNA"/>
</dbReference>
<gene>
    <name evidence="6" type="ORF">B0A48_02320</name>
</gene>
<evidence type="ECO:0000256" key="2">
    <source>
        <dbReference type="ARBA" id="ARBA00022980"/>
    </source>
</evidence>